<dbReference type="OrthoDB" id="4224478at2"/>
<sequence length="168" mass="17062">MTSHDARSSGRTGYTPFEEELVNAMNEFANSADAPSVDTVGIVRKTRRKRVTAIAGLAAALIVAGGGTALATAVTNGSSPAKPAAATTATGNDATNVLLKGSRFPLEFAGLDLDFAKQLLLKGQLELGTVSKVDCGKNGKPGSVHSVDPHSPKTVSIGATINLTICAG</sequence>
<evidence type="ECO:0000256" key="1">
    <source>
        <dbReference type="SAM" id="Phobius"/>
    </source>
</evidence>
<keyword evidence="1" id="KW-0472">Membrane</keyword>
<dbReference type="Gene3D" id="3.30.10.20">
    <property type="match status" value="1"/>
</dbReference>
<keyword evidence="1" id="KW-1133">Transmembrane helix</keyword>
<organism evidence="2 3">
    <name type="scientific">Streptomyces mirabilis</name>
    <dbReference type="NCBI Taxonomy" id="68239"/>
    <lineage>
        <taxon>Bacteria</taxon>
        <taxon>Bacillati</taxon>
        <taxon>Actinomycetota</taxon>
        <taxon>Actinomycetes</taxon>
        <taxon>Kitasatosporales</taxon>
        <taxon>Streptomycetaceae</taxon>
        <taxon>Streptomyces</taxon>
    </lineage>
</organism>
<proteinExistence type="predicted"/>
<dbReference type="RefSeq" id="WP_075031703.1">
    <property type="nucleotide sequence ID" value="NZ_FONR01000019.1"/>
</dbReference>
<keyword evidence="1" id="KW-0812">Transmembrane</keyword>
<reference evidence="2 3" key="1">
    <citation type="submission" date="2016-10" db="EMBL/GenBank/DDBJ databases">
        <authorList>
            <person name="de Groot N.N."/>
        </authorList>
    </citation>
    <scope>NUCLEOTIDE SEQUENCE [LARGE SCALE GENOMIC DNA]</scope>
    <source>
        <strain evidence="2 3">OK461</strain>
    </source>
</reference>
<dbReference type="EMBL" id="FONR01000019">
    <property type="protein sequence ID" value="SFG35395.1"/>
    <property type="molecule type" value="Genomic_DNA"/>
</dbReference>
<feature type="transmembrane region" description="Helical" evidence="1">
    <location>
        <begin position="51"/>
        <end position="74"/>
    </location>
</feature>
<gene>
    <name evidence="2" type="ORF">SAMN02787118_11978</name>
</gene>
<name>A0A1I2R3T5_9ACTN</name>
<evidence type="ECO:0000313" key="3">
    <source>
        <dbReference type="Proteomes" id="UP000181942"/>
    </source>
</evidence>
<evidence type="ECO:0000313" key="2">
    <source>
        <dbReference type="EMBL" id="SFG35395.1"/>
    </source>
</evidence>
<evidence type="ECO:0008006" key="4">
    <source>
        <dbReference type="Google" id="ProtNLM"/>
    </source>
</evidence>
<dbReference type="AlphaFoldDB" id="A0A1I2R3T5"/>
<protein>
    <recommendedName>
        <fullName evidence="4">PASTA domain-containing protein</fullName>
    </recommendedName>
</protein>
<dbReference type="Proteomes" id="UP000181942">
    <property type="component" value="Unassembled WGS sequence"/>
</dbReference>
<accession>A0A1I2R3T5</accession>